<comment type="caution">
    <text evidence="1">The sequence shown here is derived from an EMBL/GenBank/DDBJ whole genome shotgun (WGS) entry which is preliminary data.</text>
</comment>
<name>A0A3S5ASB0_9PLAT</name>
<organism evidence="1 2">
    <name type="scientific">Protopolystoma xenopodis</name>
    <dbReference type="NCBI Taxonomy" id="117903"/>
    <lineage>
        <taxon>Eukaryota</taxon>
        <taxon>Metazoa</taxon>
        <taxon>Spiralia</taxon>
        <taxon>Lophotrochozoa</taxon>
        <taxon>Platyhelminthes</taxon>
        <taxon>Monogenea</taxon>
        <taxon>Polyopisthocotylea</taxon>
        <taxon>Polystomatidea</taxon>
        <taxon>Polystomatidae</taxon>
        <taxon>Protopolystoma</taxon>
    </lineage>
</organism>
<dbReference type="InterPro" id="IPR011009">
    <property type="entry name" value="Kinase-like_dom_sf"/>
</dbReference>
<dbReference type="SUPFAM" id="SSF56112">
    <property type="entry name" value="Protein kinase-like (PK-like)"/>
    <property type="match status" value="1"/>
</dbReference>
<dbReference type="EMBL" id="CAAALY010288337">
    <property type="protein sequence ID" value="VEL44027.1"/>
    <property type="molecule type" value="Genomic_DNA"/>
</dbReference>
<reference evidence="1" key="1">
    <citation type="submission" date="2018-11" db="EMBL/GenBank/DDBJ databases">
        <authorList>
            <consortium name="Pathogen Informatics"/>
        </authorList>
    </citation>
    <scope>NUCLEOTIDE SEQUENCE</scope>
</reference>
<evidence type="ECO:0000313" key="1">
    <source>
        <dbReference type="EMBL" id="VEL44027.1"/>
    </source>
</evidence>
<dbReference type="Proteomes" id="UP000784294">
    <property type="component" value="Unassembled WGS sequence"/>
</dbReference>
<dbReference type="Gene3D" id="1.10.510.10">
    <property type="entry name" value="Transferase(Phosphotransferase) domain 1"/>
    <property type="match status" value="1"/>
</dbReference>
<dbReference type="AlphaFoldDB" id="A0A3S5ASB0"/>
<protein>
    <recommendedName>
        <fullName evidence="3">Protein kinase domain-containing protein</fullName>
    </recommendedName>
</protein>
<evidence type="ECO:0008006" key="3">
    <source>
        <dbReference type="Google" id="ProtNLM"/>
    </source>
</evidence>
<accession>A0A3S5ASB0</accession>
<evidence type="ECO:0000313" key="2">
    <source>
        <dbReference type="Proteomes" id="UP000784294"/>
    </source>
</evidence>
<gene>
    <name evidence="1" type="ORF">PXEA_LOCUS37467</name>
</gene>
<proteinExistence type="predicted"/>
<sequence>MSSHFSASGGSLYNLCASVYSNLSGPLRAHLSQPHGTSLLAMPSSRLGKSFPGHHGPLQLHRSSICCPGAVTGPSGNVVLPASACGQIGFNSPAGVDSSAVVSRDPAVLLAEFLCHYDEKRVPVARAAEADCTDESAASKVARQGRDDCQDDVIDDEEDKENAAKMLQAASVTGRRLLPPKVGEKVRMTSPANDPLAACSATLLTRLAESYVARIMSKLLTALHFMHNEMRIIHLDIKASLY</sequence>
<keyword evidence="2" id="KW-1185">Reference proteome</keyword>